<evidence type="ECO:0000256" key="3">
    <source>
        <dbReference type="ARBA" id="ARBA00004630"/>
    </source>
</evidence>
<organism evidence="10 11">
    <name type="scientific">Periophthalmus magnuspinnatus</name>
    <dbReference type="NCBI Taxonomy" id="409849"/>
    <lineage>
        <taxon>Eukaryota</taxon>
        <taxon>Metazoa</taxon>
        <taxon>Chordata</taxon>
        <taxon>Craniata</taxon>
        <taxon>Vertebrata</taxon>
        <taxon>Euteleostomi</taxon>
        <taxon>Actinopterygii</taxon>
        <taxon>Neopterygii</taxon>
        <taxon>Teleostei</taxon>
        <taxon>Neoteleostei</taxon>
        <taxon>Acanthomorphata</taxon>
        <taxon>Gobiaria</taxon>
        <taxon>Gobiiformes</taxon>
        <taxon>Gobioidei</taxon>
        <taxon>Gobiidae</taxon>
        <taxon>Oxudercinae</taxon>
        <taxon>Periophthalmus</taxon>
    </lineage>
</organism>
<dbReference type="SMART" id="SM00714">
    <property type="entry name" value="LITAF"/>
    <property type="match status" value="1"/>
</dbReference>
<evidence type="ECO:0000256" key="4">
    <source>
        <dbReference type="ARBA" id="ARBA00005975"/>
    </source>
</evidence>
<dbReference type="Ensembl" id="ENSPMGT00000018237.1">
    <property type="protein sequence ID" value="ENSPMGP00000017081.1"/>
    <property type="gene ID" value="ENSPMGG00000013996.1"/>
</dbReference>
<dbReference type="GO" id="GO:0098574">
    <property type="term" value="C:cytoplasmic side of lysosomal membrane"/>
    <property type="evidence" value="ECO:0007669"/>
    <property type="project" value="TreeGrafter"/>
</dbReference>
<evidence type="ECO:0000256" key="2">
    <source>
        <dbReference type="ARBA" id="ARBA00004414"/>
    </source>
</evidence>
<proteinExistence type="inferred from homology"/>
<keyword evidence="11" id="KW-1185">Reference proteome</keyword>
<dbReference type="GO" id="GO:0098560">
    <property type="term" value="C:cytoplasmic side of late endosome membrane"/>
    <property type="evidence" value="ECO:0007669"/>
    <property type="project" value="TreeGrafter"/>
</dbReference>
<feature type="transmembrane region" description="Helical" evidence="8">
    <location>
        <begin position="97"/>
        <end position="118"/>
    </location>
</feature>
<keyword evidence="8" id="KW-1133">Transmembrane helix</keyword>
<evidence type="ECO:0000259" key="9">
    <source>
        <dbReference type="PROSITE" id="PS51837"/>
    </source>
</evidence>
<dbReference type="PANTHER" id="PTHR23292:SF46">
    <property type="entry name" value="LIPOPOLYSACCHARIDE-INDUCED TUMOR NECROSIS FACTOR-ALPHA FACTOR HOMOLOG"/>
    <property type="match status" value="1"/>
</dbReference>
<dbReference type="Proteomes" id="UP000261520">
    <property type="component" value="Unplaced"/>
</dbReference>
<dbReference type="GO" id="GO:0008270">
    <property type="term" value="F:zinc ion binding"/>
    <property type="evidence" value="ECO:0007669"/>
    <property type="project" value="TreeGrafter"/>
</dbReference>
<dbReference type="InterPro" id="IPR006629">
    <property type="entry name" value="LITAF"/>
</dbReference>
<comment type="subcellular location">
    <subcellularLocation>
        <location evidence="1">Endosome membrane</location>
        <topology evidence="1">Peripheral membrane protein</topology>
        <orientation evidence="1">Cytoplasmic side</orientation>
    </subcellularLocation>
    <subcellularLocation>
        <location evidence="2">Late endosome membrane</location>
    </subcellularLocation>
    <subcellularLocation>
        <location evidence="3">Lysosome membrane</location>
        <topology evidence="3">Peripheral membrane protein</topology>
        <orientation evidence="3">Cytoplasmic side</orientation>
    </subcellularLocation>
</comment>
<reference evidence="10" key="1">
    <citation type="submission" date="2025-08" db="UniProtKB">
        <authorList>
            <consortium name="Ensembl"/>
        </authorList>
    </citation>
    <scope>IDENTIFICATION</scope>
</reference>
<keyword evidence="6" id="KW-0862">Zinc</keyword>
<keyword evidence="7 8" id="KW-0472">Membrane</keyword>
<reference evidence="10" key="2">
    <citation type="submission" date="2025-09" db="UniProtKB">
        <authorList>
            <consortium name="Ensembl"/>
        </authorList>
    </citation>
    <scope>IDENTIFICATION</scope>
</reference>
<dbReference type="PROSITE" id="PS51837">
    <property type="entry name" value="LITAF"/>
    <property type="match status" value="1"/>
</dbReference>
<evidence type="ECO:0000313" key="10">
    <source>
        <dbReference type="Ensembl" id="ENSPMGP00000017081.1"/>
    </source>
</evidence>
<dbReference type="GO" id="GO:0005634">
    <property type="term" value="C:nucleus"/>
    <property type="evidence" value="ECO:0007669"/>
    <property type="project" value="TreeGrafter"/>
</dbReference>
<name>A0A3B4AL09_9GOBI</name>
<keyword evidence="5" id="KW-0479">Metal-binding</keyword>
<keyword evidence="8" id="KW-0812">Transmembrane</keyword>
<protein>
    <recommendedName>
        <fullName evidence="9">LITAF domain-containing protein</fullName>
    </recommendedName>
</protein>
<feature type="domain" description="LITAF" evidence="9">
    <location>
        <begin position="60"/>
        <end position="142"/>
    </location>
</feature>
<dbReference type="STRING" id="409849.ENSPMGP00000017081"/>
<accession>A0A3B4AL09</accession>
<evidence type="ECO:0000256" key="5">
    <source>
        <dbReference type="ARBA" id="ARBA00022723"/>
    </source>
</evidence>
<sequence length="143" mass="16092">MENDQQPMPMPMPYPSAQQDPPQYMEYNVGIYTPTHSPYFPVQQVMYQYPAQAQAQPVNEDSNVITVQPKPTDSPGQMKCPHCQNTVVTAVTYKNGLLTWLICGILGILIWPCCLIPFCVTSCKDVEHSCPACHGVIHLHKRM</sequence>
<evidence type="ECO:0000313" key="11">
    <source>
        <dbReference type="Proteomes" id="UP000261520"/>
    </source>
</evidence>
<evidence type="ECO:0000256" key="6">
    <source>
        <dbReference type="ARBA" id="ARBA00022833"/>
    </source>
</evidence>
<evidence type="ECO:0000256" key="8">
    <source>
        <dbReference type="SAM" id="Phobius"/>
    </source>
</evidence>
<comment type="similarity">
    <text evidence="4">Belongs to the CDIP1/LITAF family.</text>
</comment>
<dbReference type="Pfam" id="PF10601">
    <property type="entry name" value="zf-LITAF-like"/>
    <property type="match status" value="1"/>
</dbReference>
<dbReference type="AlphaFoldDB" id="A0A3B4AL09"/>
<dbReference type="PANTHER" id="PTHR23292">
    <property type="entry name" value="LIPOPOLYSACCHARIDE-INDUCED TUMOR NECROSIS FACTOR-ALPHA FACTOR"/>
    <property type="match status" value="1"/>
</dbReference>
<evidence type="ECO:0000256" key="1">
    <source>
        <dbReference type="ARBA" id="ARBA00004125"/>
    </source>
</evidence>
<dbReference type="InterPro" id="IPR037519">
    <property type="entry name" value="LITAF_fam"/>
</dbReference>
<evidence type="ECO:0000256" key="7">
    <source>
        <dbReference type="ARBA" id="ARBA00023136"/>
    </source>
</evidence>